<evidence type="ECO:0000313" key="2">
    <source>
        <dbReference type="Proteomes" id="UP000663873"/>
    </source>
</evidence>
<reference evidence="1" key="1">
    <citation type="submission" date="2021-02" db="EMBL/GenBank/DDBJ databases">
        <authorList>
            <person name="Nowell W R."/>
        </authorList>
    </citation>
    <scope>NUCLEOTIDE SEQUENCE</scope>
</reference>
<dbReference type="Proteomes" id="UP000663873">
    <property type="component" value="Unassembled WGS sequence"/>
</dbReference>
<dbReference type="AlphaFoldDB" id="A0A821YPN4"/>
<sequence length="49" mass="5574">DLIHLFILKSGQFVTDVDLANMRAQSNRYSQQIQGVQTQIPSDVQKVSR</sequence>
<comment type="caution">
    <text evidence="1">The sequence shown here is derived from an EMBL/GenBank/DDBJ whole genome shotgun (WGS) entry which is preliminary data.</text>
</comment>
<protein>
    <submittedName>
        <fullName evidence="1">Uncharacterized protein</fullName>
    </submittedName>
</protein>
<accession>A0A821YPN4</accession>
<feature type="non-terminal residue" evidence="1">
    <location>
        <position position="1"/>
    </location>
</feature>
<name>A0A821YPN4_9BILA</name>
<dbReference type="EMBL" id="CAJOBP010097768">
    <property type="protein sequence ID" value="CAF4967194.1"/>
    <property type="molecule type" value="Genomic_DNA"/>
</dbReference>
<proteinExistence type="predicted"/>
<keyword evidence="2" id="KW-1185">Reference proteome</keyword>
<organism evidence="1 2">
    <name type="scientific">Rotaria socialis</name>
    <dbReference type="NCBI Taxonomy" id="392032"/>
    <lineage>
        <taxon>Eukaryota</taxon>
        <taxon>Metazoa</taxon>
        <taxon>Spiralia</taxon>
        <taxon>Gnathifera</taxon>
        <taxon>Rotifera</taxon>
        <taxon>Eurotatoria</taxon>
        <taxon>Bdelloidea</taxon>
        <taxon>Philodinida</taxon>
        <taxon>Philodinidae</taxon>
        <taxon>Rotaria</taxon>
    </lineage>
</organism>
<gene>
    <name evidence="1" type="ORF">UJA718_LOCUS48556</name>
</gene>
<evidence type="ECO:0000313" key="1">
    <source>
        <dbReference type="EMBL" id="CAF4967194.1"/>
    </source>
</evidence>